<protein>
    <submittedName>
        <fullName evidence="3">ISNCY family transposase</fullName>
    </submittedName>
</protein>
<dbReference type="KEGG" id="ccam:M5D45_23560"/>
<dbReference type="InterPro" id="IPR009057">
    <property type="entry name" value="Homeodomain-like_sf"/>
</dbReference>
<gene>
    <name evidence="3" type="ORF">M5D45_23560</name>
</gene>
<dbReference type="RefSeq" id="WP_250025384.1">
    <property type="nucleotide sequence ID" value="NZ_CP097331.1"/>
</dbReference>
<dbReference type="PANTHER" id="PTHR35004">
    <property type="entry name" value="TRANSPOSASE RV3428C-RELATED"/>
    <property type="match status" value="1"/>
</dbReference>
<feature type="domain" description="Integrase catalytic" evidence="2">
    <location>
        <begin position="126"/>
        <end position="323"/>
    </location>
</feature>
<organism evidence="3 4">
    <name type="scientific">Cupriavidus campinensis</name>
    <dbReference type="NCBI Taxonomy" id="151783"/>
    <lineage>
        <taxon>Bacteria</taxon>
        <taxon>Pseudomonadati</taxon>
        <taxon>Pseudomonadota</taxon>
        <taxon>Betaproteobacteria</taxon>
        <taxon>Burkholderiales</taxon>
        <taxon>Burkholderiaceae</taxon>
        <taxon>Cupriavidus</taxon>
    </lineage>
</organism>
<name>A0AAE9L3Z6_9BURK</name>
<dbReference type="NCBIfam" id="NF033594">
    <property type="entry name" value="transpos_ISNCY_2"/>
    <property type="match status" value="1"/>
</dbReference>
<dbReference type="AlphaFoldDB" id="A0AAE9L3Z6"/>
<dbReference type="Gene3D" id="3.30.420.10">
    <property type="entry name" value="Ribonuclease H-like superfamily/Ribonuclease H"/>
    <property type="match status" value="1"/>
</dbReference>
<dbReference type="Proteomes" id="UP001056132">
    <property type="component" value="Chromosome 2"/>
</dbReference>
<dbReference type="GO" id="GO:0015074">
    <property type="term" value="P:DNA integration"/>
    <property type="evidence" value="ECO:0007669"/>
    <property type="project" value="InterPro"/>
</dbReference>
<feature type="region of interest" description="Disordered" evidence="1">
    <location>
        <begin position="546"/>
        <end position="571"/>
    </location>
</feature>
<evidence type="ECO:0000313" key="4">
    <source>
        <dbReference type="Proteomes" id="UP001056132"/>
    </source>
</evidence>
<dbReference type="InterPro" id="IPR012337">
    <property type="entry name" value="RNaseH-like_sf"/>
</dbReference>
<dbReference type="GO" id="GO:0003676">
    <property type="term" value="F:nucleic acid binding"/>
    <property type="evidence" value="ECO:0007669"/>
    <property type="project" value="InterPro"/>
</dbReference>
<dbReference type="PANTHER" id="PTHR35004:SF7">
    <property type="entry name" value="INTEGRASE PROTEIN"/>
    <property type="match status" value="1"/>
</dbReference>
<reference evidence="3" key="2">
    <citation type="submission" date="2022-05" db="EMBL/GenBank/DDBJ databases">
        <authorList>
            <person name="Kunte H.-J."/>
        </authorList>
    </citation>
    <scope>NUCLEOTIDE SEQUENCE</scope>
    <source>
        <strain evidence="3">G5</strain>
    </source>
</reference>
<accession>A0AAE9L3Z6</accession>
<evidence type="ECO:0000256" key="1">
    <source>
        <dbReference type="SAM" id="MobiDB-lite"/>
    </source>
</evidence>
<proteinExistence type="predicted"/>
<sequence length="571" mass="65372">MHGQGLVTMSMREVDRMKVIQAVADGHLARWRAAERLGLSCRRVRRLVLRLLEDGPTGLVSRKRGRSSNRQLPPGVESRVRGLIRDSYADFGPTLACEKLRERHGIEISPACVRRIMIDAGFWVPRKLRPPKVHQQRNRRACLGELVQIDGSDHAWFEDRAPACTLLVFVDDATGRLMQLLFVPTESTLAYFMATRAYVGCHGKPMAFYSDKAGIFRSNRPPSPEERGYTQFGRALFELNIDILCANTSQAKGRVERMNGTLQDRLVKELRLREISSMEAANAYAPAFMADFNARFGKVPRSDFDAHRSLRGDEDLERIFSWREWRKVSQSLTLQYGQAKGRVERMNGTLQDRLVKELRLRGIRTMDAANAYAPAFMADFNTRFARVPRSDFDAHRPLRGDEDLARIFSWREWRKVSQSLTLQYAKVLYLLEDLPEHRRLIHRYIEVAEYPDGRIELWADGTSLPYTTYDRFPEVDQGAIVENKRLGHALAIAAEVQSLRDNRRFGAPSRTFHGEPPRPATVPLNVKRQRLVNWLDLERAMQHHPLSPALNDDSAEGVLRSRPPHSGALRL</sequence>
<dbReference type="InterPro" id="IPR047797">
    <property type="entry name" value="ISNCY_transpos"/>
</dbReference>
<dbReference type="Pfam" id="PF13565">
    <property type="entry name" value="HTH_32"/>
    <property type="match status" value="1"/>
</dbReference>
<reference evidence="3" key="1">
    <citation type="journal article" date="2022" name="Microbiol. Resour. Announc.">
        <title>Genome Sequence of Cupriavidus campinensis Strain G5, a Member of a Bacterial Consortium Capable of Polyethylene Degradation.</title>
        <authorList>
            <person name="Schneider B."/>
            <person name="Pfeiffer F."/>
            <person name="Dyall-Smith M."/>
            <person name="Kunte H.J."/>
        </authorList>
    </citation>
    <scope>NUCLEOTIDE SEQUENCE</scope>
    <source>
        <strain evidence="3">G5</strain>
    </source>
</reference>
<evidence type="ECO:0000313" key="3">
    <source>
        <dbReference type="EMBL" id="URF06116.1"/>
    </source>
</evidence>
<dbReference type="SUPFAM" id="SSF53098">
    <property type="entry name" value="Ribonuclease H-like"/>
    <property type="match status" value="1"/>
</dbReference>
<dbReference type="InterPro" id="IPR001584">
    <property type="entry name" value="Integrase_cat-core"/>
</dbReference>
<dbReference type="SUPFAM" id="SSF46689">
    <property type="entry name" value="Homeodomain-like"/>
    <property type="match status" value="1"/>
</dbReference>
<dbReference type="InterPro" id="IPR036397">
    <property type="entry name" value="RNaseH_sf"/>
</dbReference>
<dbReference type="EMBL" id="CP097331">
    <property type="protein sequence ID" value="URF06116.1"/>
    <property type="molecule type" value="Genomic_DNA"/>
</dbReference>
<evidence type="ECO:0000259" key="2">
    <source>
        <dbReference type="PROSITE" id="PS50994"/>
    </source>
</evidence>
<dbReference type="PROSITE" id="PS50994">
    <property type="entry name" value="INTEGRASE"/>
    <property type="match status" value="1"/>
</dbReference>